<reference evidence="3 4" key="1">
    <citation type="submission" date="2023-11" db="EMBL/GenBank/DDBJ databases">
        <title>Arctic aerobic anoxygenic photoheterotroph Sediminicoccus rosea KRV36 adapts its photosynthesis to long days of polar summer.</title>
        <authorList>
            <person name="Tomasch J."/>
            <person name="Kopejtka K."/>
            <person name="Bily T."/>
            <person name="Gardiner A.T."/>
            <person name="Gardian Z."/>
            <person name="Shivaramu S."/>
            <person name="Koblizek M."/>
            <person name="Engelhardt F."/>
            <person name="Kaftan D."/>
        </authorList>
    </citation>
    <scope>NUCLEOTIDE SEQUENCE [LARGE SCALE GENOMIC DNA]</scope>
    <source>
        <strain evidence="3 4">R-30</strain>
    </source>
</reference>
<keyword evidence="4" id="KW-1185">Reference proteome</keyword>
<dbReference type="Proteomes" id="UP001305521">
    <property type="component" value="Chromosome"/>
</dbReference>
<organism evidence="3 4">
    <name type="scientific">Sediminicoccus rosea</name>
    <dbReference type="NCBI Taxonomy" id="1225128"/>
    <lineage>
        <taxon>Bacteria</taxon>
        <taxon>Pseudomonadati</taxon>
        <taxon>Pseudomonadota</taxon>
        <taxon>Alphaproteobacteria</taxon>
        <taxon>Acetobacterales</taxon>
        <taxon>Roseomonadaceae</taxon>
        <taxon>Sediminicoccus</taxon>
    </lineage>
</organism>
<evidence type="ECO:0000259" key="1">
    <source>
        <dbReference type="Pfam" id="PF00534"/>
    </source>
</evidence>
<dbReference type="EMBL" id="CP137852">
    <property type="protein sequence ID" value="WPB84140.1"/>
    <property type="molecule type" value="Genomic_DNA"/>
</dbReference>
<dbReference type="Gene3D" id="3.40.50.2000">
    <property type="entry name" value="Glycogen Phosphorylase B"/>
    <property type="match status" value="2"/>
</dbReference>
<accession>A0ABZ0PEU7</accession>
<dbReference type="CDD" id="cd03819">
    <property type="entry name" value="GT4_WavL-like"/>
    <property type="match status" value="1"/>
</dbReference>
<proteinExistence type="predicted"/>
<evidence type="ECO:0000259" key="2">
    <source>
        <dbReference type="Pfam" id="PF13439"/>
    </source>
</evidence>
<evidence type="ECO:0000313" key="4">
    <source>
        <dbReference type="Proteomes" id="UP001305521"/>
    </source>
</evidence>
<name>A0ABZ0PEU7_9PROT</name>
<evidence type="ECO:0000313" key="3">
    <source>
        <dbReference type="EMBL" id="WPB84140.1"/>
    </source>
</evidence>
<gene>
    <name evidence="3" type="ORF">R9Z33_18825</name>
</gene>
<protein>
    <submittedName>
        <fullName evidence="3">Glycosyltransferase family 4 protein</fullName>
    </submittedName>
</protein>
<feature type="domain" description="Glycosyl transferase family 1" evidence="1">
    <location>
        <begin position="183"/>
        <end position="349"/>
    </location>
</feature>
<dbReference type="Pfam" id="PF00534">
    <property type="entry name" value="Glycos_transf_1"/>
    <property type="match status" value="1"/>
</dbReference>
<dbReference type="SUPFAM" id="SSF53756">
    <property type="entry name" value="UDP-Glycosyltransferase/glycogen phosphorylase"/>
    <property type="match status" value="1"/>
</dbReference>
<dbReference type="InterPro" id="IPR028098">
    <property type="entry name" value="Glyco_trans_4-like_N"/>
</dbReference>
<feature type="domain" description="Glycosyltransferase subfamily 4-like N-terminal" evidence="2">
    <location>
        <begin position="17"/>
        <end position="168"/>
    </location>
</feature>
<dbReference type="Pfam" id="PF13439">
    <property type="entry name" value="Glyco_transf_4"/>
    <property type="match status" value="1"/>
</dbReference>
<dbReference type="PANTHER" id="PTHR45947:SF3">
    <property type="entry name" value="SULFOQUINOVOSYL TRANSFERASE SQD2"/>
    <property type="match status" value="1"/>
</dbReference>
<dbReference type="InterPro" id="IPR050194">
    <property type="entry name" value="Glycosyltransferase_grp1"/>
</dbReference>
<sequence length="369" mass="39118">MPLPPAILQVLPALDAGGVERGTLEIAEAIQAAGWRALVASSGGRLVPALEATGARHITLPLATKSPLGIWHNAAALAELVRAEQVSILHARSRAPAWSAWLTARRTGARFVTTYHGTYGEGFPGKRLYNSVMARGDRVIAISRHIADHIHATHGRESRVILRGVDFRRFDPALVAPERVAALRAAWAVPPGAPVILLPARLTRWKGQAVLIEALAELPAAIAVLAGDPQGRETYVAQLRGLAEARDVAERLRIPGHVADMPAALLAADLVVHASIEPEAFGRTVIEAQAMGRPVIAADLGGPRETVEHGVTGWLTPPGDAEALAAQIRAALALPAEQRGAMGMAARQRVPTMAAMQQATLALYRELLP</sequence>
<dbReference type="RefSeq" id="WP_318648097.1">
    <property type="nucleotide sequence ID" value="NZ_CP137852.1"/>
</dbReference>
<dbReference type="PANTHER" id="PTHR45947">
    <property type="entry name" value="SULFOQUINOVOSYL TRANSFERASE SQD2"/>
    <property type="match status" value="1"/>
</dbReference>
<dbReference type="InterPro" id="IPR001296">
    <property type="entry name" value="Glyco_trans_1"/>
</dbReference>